<dbReference type="Gene3D" id="2.30.110.20">
    <property type="entry name" value="Hcp1-like"/>
    <property type="match status" value="1"/>
</dbReference>
<dbReference type="AlphaFoldDB" id="A0A1H4EHH1"/>
<organism evidence="1 2">
    <name type="scientific">Xylanibacter ruminicola</name>
    <name type="common">Prevotella ruminicola</name>
    <dbReference type="NCBI Taxonomy" id="839"/>
    <lineage>
        <taxon>Bacteria</taxon>
        <taxon>Pseudomonadati</taxon>
        <taxon>Bacteroidota</taxon>
        <taxon>Bacteroidia</taxon>
        <taxon>Bacteroidales</taxon>
        <taxon>Prevotellaceae</taxon>
        <taxon>Xylanibacter</taxon>
    </lineage>
</organism>
<proteinExistence type="predicted"/>
<dbReference type="InterPro" id="IPR041408">
    <property type="entry name" value="Hcp_Tssd"/>
</dbReference>
<dbReference type="OrthoDB" id="955509at2"/>
<name>A0A1H4EHH1_XYLRU</name>
<dbReference type="Pfam" id="PF17642">
    <property type="entry name" value="TssD"/>
    <property type="match status" value="1"/>
</dbReference>
<dbReference type="InterPro" id="IPR036624">
    <property type="entry name" value="Hcp1-lik_sf"/>
</dbReference>
<gene>
    <name evidence="1" type="ORF">SAMN05216462_2804</name>
</gene>
<evidence type="ECO:0000313" key="2">
    <source>
        <dbReference type="Proteomes" id="UP000182257"/>
    </source>
</evidence>
<dbReference type="Proteomes" id="UP000182257">
    <property type="component" value="Unassembled WGS sequence"/>
</dbReference>
<sequence length="130" mass="14999">MAKTPVSMTIDGYKEREVLMVTYEFTQETDVEGQMAGIPRGGKLRVRVKALNDGTPDLLAWMTERSLPKNGEIKFLETKTNKEMKSIKFTNGYCVSFEEKWEDKMGHFEEIEITCKAIEFGNVKYENDWA</sequence>
<reference evidence="1 2" key="1">
    <citation type="submission" date="2016-10" db="EMBL/GenBank/DDBJ databases">
        <authorList>
            <person name="de Groot N.N."/>
        </authorList>
    </citation>
    <scope>NUCLEOTIDE SEQUENCE [LARGE SCALE GENOMIC DNA]</scope>
    <source>
        <strain evidence="1 2">D31d</strain>
    </source>
</reference>
<evidence type="ECO:0000313" key="1">
    <source>
        <dbReference type="EMBL" id="SEA84030.1"/>
    </source>
</evidence>
<dbReference type="RefSeq" id="WP_139209040.1">
    <property type="nucleotide sequence ID" value="NZ_FNRF01000005.1"/>
</dbReference>
<protein>
    <recommendedName>
        <fullName evidence="3">Phage tail protein</fullName>
    </recommendedName>
</protein>
<accession>A0A1H4EHH1</accession>
<dbReference type="EMBL" id="FNRF01000005">
    <property type="protein sequence ID" value="SEA84030.1"/>
    <property type="molecule type" value="Genomic_DNA"/>
</dbReference>
<evidence type="ECO:0008006" key="3">
    <source>
        <dbReference type="Google" id="ProtNLM"/>
    </source>
</evidence>
<dbReference type="GO" id="GO:0033104">
    <property type="term" value="C:type VI protein secretion system complex"/>
    <property type="evidence" value="ECO:0007669"/>
    <property type="project" value="InterPro"/>
</dbReference>